<sequence>MHRFFLTAWISLRASTAFATVFTALVTFIVMPLLSIAFNVLLGDTLNSPDVVRIMYASATLSAAAGTMAGYTSEVVRARDIEVVRAIQPYRRIDVAFWLGICVTPVILSLCTCIVSFGAATLFALSGGNSHPRSSGAGTVMASGETGEVVASSARLVPDLWVIILLILSALFIGLCLGIFAAGLGINRDNPYAVSNVLDVLLTVTSGVVVPYALYPVWLQKLLLPFPMHGTIDLLDLPRAGSGDRLVFLVPWLLDIAVALVCAGIGLAAFARLGKHLREGRVTSAI</sequence>
<keyword evidence="1" id="KW-0472">Membrane</keyword>
<name>A0A7Z9C9A0_9ACTO</name>
<evidence type="ECO:0000313" key="2">
    <source>
        <dbReference type="EMBL" id="VDG76122.1"/>
    </source>
</evidence>
<keyword evidence="1" id="KW-0812">Transmembrane</keyword>
<comment type="caution">
    <text evidence="2">The sequence shown here is derived from an EMBL/GenBank/DDBJ whole genome shotgun (WGS) entry which is preliminary data.</text>
</comment>
<feature type="transmembrane region" description="Helical" evidence="1">
    <location>
        <begin position="21"/>
        <end position="42"/>
    </location>
</feature>
<reference evidence="2 3" key="1">
    <citation type="submission" date="2018-11" db="EMBL/GenBank/DDBJ databases">
        <authorList>
            <consortium name="Pathogen Informatics"/>
        </authorList>
    </citation>
    <scope>NUCLEOTIDE SEQUENCE [LARGE SCALE GENOMIC DNA]</scope>
    <source>
        <strain evidence="2 3">NCTC10327</strain>
    </source>
</reference>
<protein>
    <recommendedName>
        <fullName evidence="4">ABC-2 type transport system permease protein</fullName>
    </recommendedName>
</protein>
<dbReference type="Proteomes" id="UP000269974">
    <property type="component" value="Unassembled WGS sequence"/>
</dbReference>
<proteinExistence type="predicted"/>
<gene>
    <name evidence="2" type="ORF">NCTC10327_00792</name>
</gene>
<feature type="transmembrane region" description="Helical" evidence="1">
    <location>
        <begin position="97"/>
        <end position="125"/>
    </location>
</feature>
<feature type="transmembrane region" description="Helical" evidence="1">
    <location>
        <begin position="54"/>
        <end position="76"/>
    </location>
</feature>
<dbReference type="RefSeq" id="WP_185933875.1">
    <property type="nucleotide sequence ID" value="NZ_UYIO01000001.1"/>
</dbReference>
<dbReference type="EMBL" id="UYIO01000001">
    <property type="protein sequence ID" value="VDG76122.1"/>
    <property type="molecule type" value="Genomic_DNA"/>
</dbReference>
<dbReference type="AlphaFoldDB" id="A0A7Z9C9A0"/>
<feature type="transmembrane region" description="Helical" evidence="1">
    <location>
        <begin position="160"/>
        <end position="185"/>
    </location>
</feature>
<feature type="transmembrane region" description="Helical" evidence="1">
    <location>
        <begin position="197"/>
        <end position="218"/>
    </location>
</feature>
<evidence type="ECO:0000313" key="3">
    <source>
        <dbReference type="Proteomes" id="UP000269974"/>
    </source>
</evidence>
<organism evidence="2 3">
    <name type="scientific">Actinobaculum suis</name>
    <dbReference type="NCBI Taxonomy" id="1657"/>
    <lineage>
        <taxon>Bacteria</taxon>
        <taxon>Bacillati</taxon>
        <taxon>Actinomycetota</taxon>
        <taxon>Actinomycetes</taxon>
        <taxon>Actinomycetales</taxon>
        <taxon>Actinomycetaceae</taxon>
        <taxon>Actinobaculum</taxon>
    </lineage>
</organism>
<evidence type="ECO:0000256" key="1">
    <source>
        <dbReference type="SAM" id="Phobius"/>
    </source>
</evidence>
<accession>A0A7Z9C9A0</accession>
<feature type="transmembrane region" description="Helical" evidence="1">
    <location>
        <begin position="246"/>
        <end position="271"/>
    </location>
</feature>
<keyword evidence="1" id="KW-1133">Transmembrane helix</keyword>
<evidence type="ECO:0008006" key="4">
    <source>
        <dbReference type="Google" id="ProtNLM"/>
    </source>
</evidence>